<name>A0A6A4IJI4_9AGAR</name>
<proteinExistence type="predicted"/>
<dbReference type="AlphaFoldDB" id="A0A6A4IJI4"/>
<keyword evidence="2" id="KW-1185">Reference proteome</keyword>
<dbReference type="EMBL" id="ML769384">
    <property type="protein sequence ID" value="KAE9410706.1"/>
    <property type="molecule type" value="Genomic_DNA"/>
</dbReference>
<dbReference type="OrthoDB" id="3025610at2759"/>
<organism evidence="1 2">
    <name type="scientific">Gymnopus androsaceus JB14</name>
    <dbReference type="NCBI Taxonomy" id="1447944"/>
    <lineage>
        <taxon>Eukaryota</taxon>
        <taxon>Fungi</taxon>
        <taxon>Dikarya</taxon>
        <taxon>Basidiomycota</taxon>
        <taxon>Agaricomycotina</taxon>
        <taxon>Agaricomycetes</taxon>
        <taxon>Agaricomycetidae</taxon>
        <taxon>Agaricales</taxon>
        <taxon>Marasmiineae</taxon>
        <taxon>Omphalotaceae</taxon>
        <taxon>Gymnopus</taxon>
    </lineage>
</organism>
<accession>A0A6A4IJI4</accession>
<protein>
    <submittedName>
        <fullName evidence="1">Uncharacterized protein</fullName>
    </submittedName>
</protein>
<gene>
    <name evidence="1" type="ORF">BT96DRAFT_1011457</name>
</gene>
<reference evidence="1" key="1">
    <citation type="journal article" date="2019" name="Environ. Microbiol.">
        <title>Fungal ecological strategies reflected in gene transcription - a case study of two litter decomposers.</title>
        <authorList>
            <person name="Barbi F."/>
            <person name="Kohler A."/>
            <person name="Barry K."/>
            <person name="Baskaran P."/>
            <person name="Daum C."/>
            <person name="Fauchery L."/>
            <person name="Ihrmark K."/>
            <person name="Kuo A."/>
            <person name="LaButti K."/>
            <person name="Lipzen A."/>
            <person name="Morin E."/>
            <person name="Grigoriev I.V."/>
            <person name="Henrissat B."/>
            <person name="Lindahl B."/>
            <person name="Martin F."/>
        </authorList>
    </citation>
    <scope>NUCLEOTIDE SEQUENCE</scope>
    <source>
        <strain evidence="1">JB14</strain>
    </source>
</reference>
<evidence type="ECO:0000313" key="2">
    <source>
        <dbReference type="Proteomes" id="UP000799118"/>
    </source>
</evidence>
<dbReference type="Proteomes" id="UP000799118">
    <property type="component" value="Unassembled WGS sequence"/>
</dbReference>
<evidence type="ECO:0000313" key="1">
    <source>
        <dbReference type="EMBL" id="KAE9410706.1"/>
    </source>
</evidence>
<sequence>MNSPLDVSQTLPLKCSACSSPPDPGYKTCTRCRARRNAQSHQAKQRKKDAMQLLAASYAKLNASKPVVLSETLKRKSKDEGDSTPVRKKKRVERILKSYKTANAEPVNMVSKDDNAAMKFGKEYQTASEMYKRLNKLALKSKPVDFEGSYSIVADPAVDNGKRASLVARDIRKIAHFSFNHKAALGPAIQSRTSYSLRFQCTCAPKGDEKSKKHSLAASLNRGKDNAAGGLCQGKVQVMVMEDLRHPMGIVGQQIRVHIHHGHVATA</sequence>